<evidence type="ECO:0000256" key="3">
    <source>
        <dbReference type="RuleBase" id="RU003476"/>
    </source>
</evidence>
<evidence type="ECO:0000313" key="5">
    <source>
        <dbReference type="EMBL" id="MDC8784541.1"/>
    </source>
</evidence>
<evidence type="ECO:0000256" key="1">
    <source>
        <dbReference type="ARBA" id="ARBA00001946"/>
    </source>
</evidence>
<dbReference type="PROSITE" id="PS00893">
    <property type="entry name" value="NUDIX_BOX"/>
    <property type="match status" value="1"/>
</dbReference>
<sequence>MKLWQIVDQKILVSDRWLRLKAITYRLPTGAEVAPYYIIEENEWVHIVAVDDHGMVVTVQQYRPAAEVMCLELPAGVVETGEAVQTAAARELLEETGLRAKEMIEIGSLWANPARQTNRVHVFVACGLEASGEQQLDESEDIQCGRASFSELFKLAAVGKFGQSMHVGSLALAREFLQQRSATGS</sequence>
<dbReference type="GO" id="GO:0016787">
    <property type="term" value="F:hydrolase activity"/>
    <property type="evidence" value="ECO:0007669"/>
    <property type="project" value="UniProtKB-KW"/>
</dbReference>
<dbReference type="InterPro" id="IPR015797">
    <property type="entry name" value="NUDIX_hydrolase-like_dom_sf"/>
</dbReference>
<dbReference type="InterPro" id="IPR020084">
    <property type="entry name" value="NUDIX_hydrolase_CS"/>
</dbReference>
<proteinExistence type="inferred from homology"/>
<evidence type="ECO:0000313" key="6">
    <source>
        <dbReference type="Proteomes" id="UP001219862"/>
    </source>
</evidence>
<feature type="domain" description="Nudix hydrolase" evidence="4">
    <location>
        <begin position="40"/>
        <end position="169"/>
    </location>
</feature>
<dbReference type="PANTHER" id="PTHR11839:SF1">
    <property type="entry name" value="ADP-SUGAR PYROPHOSPHATASE"/>
    <property type="match status" value="1"/>
</dbReference>
<dbReference type="PROSITE" id="PS51462">
    <property type="entry name" value="NUDIX"/>
    <property type="match status" value="1"/>
</dbReference>
<reference evidence="5 6" key="1">
    <citation type="submission" date="2022-10" db="EMBL/GenBank/DDBJ databases">
        <title>paucibacter sp. hw8 Genome sequencing.</title>
        <authorList>
            <person name="Park S."/>
        </authorList>
    </citation>
    <scope>NUCLEOTIDE SEQUENCE [LARGE SCALE GENOMIC DNA]</scope>
    <source>
        <strain evidence="6">hw8</strain>
    </source>
</reference>
<dbReference type="InterPro" id="IPR020476">
    <property type="entry name" value="Nudix_hydrolase"/>
</dbReference>
<dbReference type="SUPFAM" id="SSF55811">
    <property type="entry name" value="Nudix"/>
    <property type="match status" value="1"/>
</dbReference>
<dbReference type="PRINTS" id="PR00502">
    <property type="entry name" value="NUDIXFAMILY"/>
</dbReference>
<dbReference type="Pfam" id="PF00293">
    <property type="entry name" value="NUDIX"/>
    <property type="match status" value="1"/>
</dbReference>
<keyword evidence="6" id="KW-1185">Reference proteome</keyword>
<organism evidence="5 6">
    <name type="scientific">Roseateles koreensis</name>
    <dbReference type="NCBI Taxonomy" id="2987526"/>
    <lineage>
        <taxon>Bacteria</taxon>
        <taxon>Pseudomonadati</taxon>
        <taxon>Pseudomonadota</taxon>
        <taxon>Betaproteobacteria</taxon>
        <taxon>Burkholderiales</taxon>
        <taxon>Sphaerotilaceae</taxon>
        <taxon>Roseateles</taxon>
    </lineage>
</organism>
<comment type="cofactor">
    <cofactor evidence="1">
        <name>Mg(2+)</name>
        <dbReference type="ChEBI" id="CHEBI:18420"/>
    </cofactor>
</comment>
<evidence type="ECO:0000259" key="4">
    <source>
        <dbReference type="PROSITE" id="PS51462"/>
    </source>
</evidence>
<dbReference type="PANTHER" id="PTHR11839">
    <property type="entry name" value="UDP/ADP-SUGAR PYROPHOSPHATASE"/>
    <property type="match status" value="1"/>
</dbReference>
<dbReference type="EMBL" id="JAQQXS010000003">
    <property type="protein sequence ID" value="MDC8784541.1"/>
    <property type="molecule type" value="Genomic_DNA"/>
</dbReference>
<comment type="similarity">
    <text evidence="3">Belongs to the Nudix hydrolase family.</text>
</comment>
<evidence type="ECO:0000256" key="2">
    <source>
        <dbReference type="ARBA" id="ARBA00022801"/>
    </source>
</evidence>
<dbReference type="Gene3D" id="3.90.79.10">
    <property type="entry name" value="Nucleoside Triphosphate Pyrophosphohydrolase"/>
    <property type="match status" value="1"/>
</dbReference>
<keyword evidence="2 3" id="KW-0378">Hydrolase</keyword>
<gene>
    <name evidence="5" type="ORF">PRZ01_05000</name>
</gene>
<dbReference type="CDD" id="cd03424">
    <property type="entry name" value="NUDIX_ADPRase_Nudt5_UGPPase_Nudt14"/>
    <property type="match status" value="1"/>
</dbReference>
<dbReference type="RefSeq" id="WP_273595652.1">
    <property type="nucleotide sequence ID" value="NZ_JAQQXS010000003.1"/>
</dbReference>
<accession>A0ABT5KNQ2</accession>
<dbReference type="InterPro" id="IPR000086">
    <property type="entry name" value="NUDIX_hydrolase_dom"/>
</dbReference>
<name>A0ABT5KNQ2_9BURK</name>
<protein>
    <submittedName>
        <fullName evidence="5">NUDIX hydrolase</fullName>
    </submittedName>
</protein>
<dbReference type="Proteomes" id="UP001219862">
    <property type="component" value="Unassembled WGS sequence"/>
</dbReference>
<comment type="caution">
    <text evidence="5">The sequence shown here is derived from an EMBL/GenBank/DDBJ whole genome shotgun (WGS) entry which is preliminary data.</text>
</comment>